<dbReference type="RefSeq" id="WP_126552302.1">
    <property type="nucleotide sequence ID" value="NZ_BIFS01000001.1"/>
</dbReference>
<feature type="domain" description="Exonuclease" evidence="2">
    <location>
        <begin position="7"/>
        <end position="169"/>
    </location>
</feature>
<evidence type="ECO:0000259" key="2">
    <source>
        <dbReference type="SMART" id="SM00479"/>
    </source>
</evidence>
<dbReference type="GO" id="GO:0003677">
    <property type="term" value="F:DNA binding"/>
    <property type="evidence" value="ECO:0007669"/>
    <property type="project" value="InterPro"/>
</dbReference>
<dbReference type="PANTHER" id="PTHR30231:SF41">
    <property type="entry name" value="DNA POLYMERASE III SUBUNIT EPSILON"/>
    <property type="match status" value="1"/>
</dbReference>
<dbReference type="InterPro" id="IPR012337">
    <property type="entry name" value="RNaseH-like_sf"/>
</dbReference>
<comment type="caution">
    <text evidence="3">The sequence shown here is derived from an EMBL/GenBank/DDBJ whole genome shotgun (WGS) entry which is preliminary data.</text>
</comment>
<keyword evidence="1" id="KW-0540">Nuclease</keyword>
<gene>
    <name evidence="3" type="ORF">KDK_44530</name>
</gene>
<dbReference type="Gene3D" id="3.30.420.10">
    <property type="entry name" value="Ribonuclease H-like superfamily/Ribonuclease H"/>
    <property type="match status" value="1"/>
</dbReference>
<keyword evidence="1" id="KW-0378">Hydrolase</keyword>
<dbReference type="InterPro" id="IPR013520">
    <property type="entry name" value="Ribonucl_H"/>
</dbReference>
<keyword evidence="1" id="KW-0269">Exonuclease</keyword>
<proteinExistence type="predicted"/>
<dbReference type="SUPFAM" id="SSF53098">
    <property type="entry name" value="Ribonuclease H-like"/>
    <property type="match status" value="1"/>
</dbReference>
<dbReference type="Proteomes" id="UP000287188">
    <property type="component" value="Unassembled WGS sequence"/>
</dbReference>
<dbReference type="GO" id="GO:0005829">
    <property type="term" value="C:cytosol"/>
    <property type="evidence" value="ECO:0007669"/>
    <property type="project" value="TreeGrafter"/>
</dbReference>
<dbReference type="GO" id="GO:0008408">
    <property type="term" value="F:3'-5' exonuclease activity"/>
    <property type="evidence" value="ECO:0007669"/>
    <property type="project" value="TreeGrafter"/>
</dbReference>
<dbReference type="FunFam" id="3.30.420.10:FF:000045">
    <property type="entry name" value="3'-5' exonuclease DinG"/>
    <property type="match status" value="1"/>
</dbReference>
<dbReference type="InterPro" id="IPR006054">
    <property type="entry name" value="DnaQ"/>
</dbReference>
<dbReference type="NCBIfam" id="TIGR00573">
    <property type="entry name" value="dnaq"/>
    <property type="match status" value="1"/>
</dbReference>
<dbReference type="OrthoDB" id="9803913at2"/>
<dbReference type="GO" id="GO:0003887">
    <property type="term" value="F:DNA-directed DNA polymerase activity"/>
    <property type="evidence" value="ECO:0007669"/>
    <property type="project" value="InterPro"/>
</dbReference>
<name>A0A402ANC1_9CHLR</name>
<evidence type="ECO:0000256" key="1">
    <source>
        <dbReference type="ARBA" id="ARBA00022839"/>
    </source>
</evidence>
<keyword evidence="4" id="KW-1185">Reference proteome</keyword>
<evidence type="ECO:0000313" key="4">
    <source>
        <dbReference type="Proteomes" id="UP000287188"/>
    </source>
</evidence>
<dbReference type="SMART" id="SM00479">
    <property type="entry name" value="EXOIII"/>
    <property type="match status" value="1"/>
</dbReference>
<dbReference type="AlphaFoldDB" id="A0A402ANC1"/>
<evidence type="ECO:0000313" key="3">
    <source>
        <dbReference type="EMBL" id="GCE20653.1"/>
    </source>
</evidence>
<dbReference type="InterPro" id="IPR036397">
    <property type="entry name" value="RNaseH_sf"/>
</dbReference>
<protein>
    <recommendedName>
        <fullName evidence="2">Exonuclease domain-containing protein</fullName>
    </recommendedName>
</protein>
<dbReference type="PANTHER" id="PTHR30231">
    <property type="entry name" value="DNA POLYMERASE III SUBUNIT EPSILON"/>
    <property type="match status" value="1"/>
</dbReference>
<dbReference type="CDD" id="cd06127">
    <property type="entry name" value="DEDDh"/>
    <property type="match status" value="1"/>
</dbReference>
<accession>A0A402ANC1</accession>
<organism evidence="3 4">
    <name type="scientific">Dictyobacter kobayashii</name>
    <dbReference type="NCBI Taxonomy" id="2014872"/>
    <lineage>
        <taxon>Bacteria</taxon>
        <taxon>Bacillati</taxon>
        <taxon>Chloroflexota</taxon>
        <taxon>Ktedonobacteria</taxon>
        <taxon>Ktedonobacterales</taxon>
        <taxon>Dictyobacteraceae</taxon>
        <taxon>Dictyobacter</taxon>
    </lineage>
</organism>
<dbReference type="GO" id="GO:0045004">
    <property type="term" value="P:DNA replication proofreading"/>
    <property type="evidence" value="ECO:0007669"/>
    <property type="project" value="TreeGrafter"/>
</dbReference>
<dbReference type="EMBL" id="BIFS01000001">
    <property type="protein sequence ID" value="GCE20653.1"/>
    <property type="molecule type" value="Genomic_DNA"/>
</dbReference>
<reference evidence="4" key="1">
    <citation type="submission" date="2018-12" db="EMBL/GenBank/DDBJ databases">
        <title>Tengunoibacter tsumagoiensis gen. nov., sp. nov., Dictyobacter kobayashii sp. nov., D. alpinus sp. nov., and D. joshuensis sp. nov. and description of Dictyobacteraceae fam. nov. within the order Ktedonobacterales isolated from Tengu-no-mugimeshi.</title>
        <authorList>
            <person name="Wang C.M."/>
            <person name="Zheng Y."/>
            <person name="Sakai Y."/>
            <person name="Toyoda A."/>
            <person name="Minakuchi Y."/>
            <person name="Abe K."/>
            <person name="Yokota A."/>
            <person name="Yabe S."/>
        </authorList>
    </citation>
    <scope>NUCLEOTIDE SEQUENCE [LARGE SCALE GENOMIC DNA]</scope>
    <source>
        <strain evidence="4">Uno11</strain>
    </source>
</reference>
<sequence length="285" mass="31731">MAKRSAIRVALDLETTGLHPEQDAILEIAAVKFQGTEVIDTLETFVTPGRSIPYRVQRLTGIKPEHLTGAPPFSAVAKKLQYFLGDLPIVGHSIPFDVSFLRLRGIARSNPLIDTFEMATVLLPSQVSYNLGQVAETLGVRVPHDRHRAMVDTVLAMEVFNALHQRLQAVDLDVLNDLANLDAPRSWPLLQFFRQELRERQESEGVVGRLSRGSLGDRFAAQLGMDPRVLSFAVGRPPENSIPPVPLLLPRALRLCLPPRCGHPEAIRLPVRPFFNLWSSVNLCY</sequence>
<dbReference type="Pfam" id="PF00929">
    <property type="entry name" value="RNase_T"/>
    <property type="match status" value="1"/>
</dbReference>